<reference evidence="2" key="1">
    <citation type="journal article" date="2023" name="Nat. Commun.">
        <title>Diploid and tetraploid genomes of Acorus and the evolution of monocots.</title>
        <authorList>
            <person name="Ma L."/>
            <person name="Liu K.W."/>
            <person name="Li Z."/>
            <person name="Hsiao Y.Y."/>
            <person name="Qi Y."/>
            <person name="Fu T."/>
            <person name="Tang G.D."/>
            <person name="Zhang D."/>
            <person name="Sun W.H."/>
            <person name="Liu D.K."/>
            <person name="Li Y."/>
            <person name="Chen G.Z."/>
            <person name="Liu X.D."/>
            <person name="Liao X.Y."/>
            <person name="Jiang Y.T."/>
            <person name="Yu X."/>
            <person name="Hao Y."/>
            <person name="Huang J."/>
            <person name="Zhao X.W."/>
            <person name="Ke S."/>
            <person name="Chen Y.Y."/>
            <person name="Wu W.L."/>
            <person name="Hsu J.L."/>
            <person name="Lin Y.F."/>
            <person name="Huang M.D."/>
            <person name="Li C.Y."/>
            <person name="Huang L."/>
            <person name="Wang Z.W."/>
            <person name="Zhao X."/>
            <person name="Zhong W.Y."/>
            <person name="Peng D.H."/>
            <person name="Ahmad S."/>
            <person name="Lan S."/>
            <person name="Zhang J.S."/>
            <person name="Tsai W.C."/>
            <person name="Van de Peer Y."/>
            <person name="Liu Z.J."/>
        </authorList>
    </citation>
    <scope>NUCLEOTIDE SEQUENCE</scope>
    <source>
        <strain evidence="2">CP</strain>
    </source>
</reference>
<organism evidence="2 3">
    <name type="scientific">Acorus calamus</name>
    <name type="common">Sweet flag</name>
    <dbReference type="NCBI Taxonomy" id="4465"/>
    <lineage>
        <taxon>Eukaryota</taxon>
        <taxon>Viridiplantae</taxon>
        <taxon>Streptophyta</taxon>
        <taxon>Embryophyta</taxon>
        <taxon>Tracheophyta</taxon>
        <taxon>Spermatophyta</taxon>
        <taxon>Magnoliopsida</taxon>
        <taxon>Liliopsida</taxon>
        <taxon>Acoraceae</taxon>
        <taxon>Acorus</taxon>
    </lineage>
</organism>
<comment type="caution">
    <text evidence="2">The sequence shown here is derived from an EMBL/GenBank/DDBJ whole genome shotgun (WGS) entry which is preliminary data.</text>
</comment>
<sequence>MAIDTNPNSTSKAPLKDQKKKKYAKKEEDLSEEDADLIHRLELYVDEVQRPDPELQSVALERLRNE</sequence>
<proteinExistence type="predicted"/>
<reference evidence="2" key="2">
    <citation type="submission" date="2023-06" db="EMBL/GenBank/DDBJ databases">
        <authorList>
            <person name="Ma L."/>
            <person name="Liu K.-W."/>
            <person name="Li Z."/>
            <person name="Hsiao Y.-Y."/>
            <person name="Qi Y."/>
            <person name="Fu T."/>
            <person name="Tang G."/>
            <person name="Zhang D."/>
            <person name="Sun W.-H."/>
            <person name="Liu D.-K."/>
            <person name="Li Y."/>
            <person name="Chen G.-Z."/>
            <person name="Liu X.-D."/>
            <person name="Liao X.-Y."/>
            <person name="Jiang Y.-T."/>
            <person name="Yu X."/>
            <person name="Hao Y."/>
            <person name="Huang J."/>
            <person name="Zhao X.-W."/>
            <person name="Ke S."/>
            <person name="Chen Y.-Y."/>
            <person name="Wu W.-L."/>
            <person name="Hsu J.-L."/>
            <person name="Lin Y.-F."/>
            <person name="Huang M.-D."/>
            <person name="Li C.-Y."/>
            <person name="Huang L."/>
            <person name="Wang Z.-W."/>
            <person name="Zhao X."/>
            <person name="Zhong W.-Y."/>
            <person name="Peng D.-H."/>
            <person name="Ahmad S."/>
            <person name="Lan S."/>
            <person name="Zhang J.-S."/>
            <person name="Tsai W.-C."/>
            <person name="Van De Peer Y."/>
            <person name="Liu Z.-J."/>
        </authorList>
    </citation>
    <scope>NUCLEOTIDE SEQUENCE</scope>
    <source>
        <strain evidence="2">CP</strain>
        <tissue evidence="2">Leaves</tissue>
    </source>
</reference>
<name>A0AAV9DY94_ACOCL</name>
<accession>A0AAV9DY94</accession>
<keyword evidence="3" id="KW-1185">Reference proteome</keyword>
<dbReference type="AlphaFoldDB" id="A0AAV9DY94"/>
<dbReference type="Proteomes" id="UP001180020">
    <property type="component" value="Unassembled WGS sequence"/>
</dbReference>
<feature type="region of interest" description="Disordered" evidence="1">
    <location>
        <begin position="1"/>
        <end position="32"/>
    </location>
</feature>
<evidence type="ECO:0000256" key="1">
    <source>
        <dbReference type="SAM" id="MobiDB-lite"/>
    </source>
</evidence>
<evidence type="ECO:0000313" key="3">
    <source>
        <dbReference type="Proteomes" id="UP001180020"/>
    </source>
</evidence>
<feature type="compositionally biased region" description="Polar residues" evidence="1">
    <location>
        <begin position="1"/>
        <end position="11"/>
    </location>
</feature>
<evidence type="ECO:0000313" key="2">
    <source>
        <dbReference type="EMBL" id="KAK1305821.1"/>
    </source>
</evidence>
<protein>
    <submittedName>
        <fullName evidence="2">Uncharacterized protein</fullName>
    </submittedName>
</protein>
<gene>
    <name evidence="2" type="ORF">QJS10_CPA10g01070</name>
</gene>
<dbReference type="EMBL" id="JAUJYO010000010">
    <property type="protein sequence ID" value="KAK1305821.1"/>
    <property type="molecule type" value="Genomic_DNA"/>
</dbReference>